<evidence type="ECO:0008006" key="3">
    <source>
        <dbReference type="Google" id="ProtNLM"/>
    </source>
</evidence>
<sequence length="180" mass="20118">MNNRVIPLEVQVLGQSIMAMVGGMELLKSRAMKILAENGIPQLEPQGWYPMRNALTAIGSIEQKIGPVTMRAVGRKIPEHAKFPPEIRTLEEALGSLNVAYQMNHRGQQSGNIGGYRFETAPHGGRMICDNPYPCNFDHGIIEALCERFRPKDAMWVRVEHAPLGCRQKGGMDCTYLISW</sequence>
<dbReference type="RefSeq" id="WP_043412756.1">
    <property type="nucleotide sequence ID" value="NZ_JPMI01000388.1"/>
</dbReference>
<evidence type="ECO:0000313" key="1">
    <source>
        <dbReference type="EMBL" id="KFA87307.1"/>
    </source>
</evidence>
<dbReference type="AlphaFoldDB" id="A0A084SFS2"/>
<name>A0A084SFS2_9BACT</name>
<proteinExistence type="predicted"/>
<gene>
    <name evidence="1" type="ORF">Q664_48575</name>
</gene>
<reference evidence="1 2" key="1">
    <citation type="submission" date="2014-07" db="EMBL/GenBank/DDBJ databases">
        <title>Draft Genome Sequence of Gephyronic Acid Producer, Cystobacter violaceus Strain Cb vi76.</title>
        <authorList>
            <person name="Stevens D.C."/>
            <person name="Young J."/>
            <person name="Carmichael R."/>
            <person name="Tan J."/>
            <person name="Taylor R.E."/>
        </authorList>
    </citation>
    <scope>NUCLEOTIDE SEQUENCE [LARGE SCALE GENOMIC DNA]</scope>
    <source>
        <strain evidence="1 2">Cb vi76</strain>
    </source>
</reference>
<dbReference type="EMBL" id="JPMI01000388">
    <property type="protein sequence ID" value="KFA87307.1"/>
    <property type="molecule type" value="Genomic_DNA"/>
</dbReference>
<evidence type="ECO:0000313" key="2">
    <source>
        <dbReference type="Proteomes" id="UP000028547"/>
    </source>
</evidence>
<dbReference type="Proteomes" id="UP000028547">
    <property type="component" value="Unassembled WGS sequence"/>
</dbReference>
<comment type="caution">
    <text evidence="1">The sequence shown here is derived from an EMBL/GenBank/DDBJ whole genome shotgun (WGS) entry which is preliminary data.</text>
</comment>
<accession>A0A084SFS2</accession>
<organism evidence="1 2">
    <name type="scientific">Archangium violaceum Cb vi76</name>
    <dbReference type="NCBI Taxonomy" id="1406225"/>
    <lineage>
        <taxon>Bacteria</taxon>
        <taxon>Pseudomonadati</taxon>
        <taxon>Myxococcota</taxon>
        <taxon>Myxococcia</taxon>
        <taxon>Myxococcales</taxon>
        <taxon>Cystobacterineae</taxon>
        <taxon>Archangiaceae</taxon>
        <taxon>Archangium</taxon>
    </lineage>
</organism>
<protein>
    <recommendedName>
        <fullName evidence="3">4-vinyl reductase 4VR domain-containing protein</fullName>
    </recommendedName>
</protein>